<dbReference type="EC" id="3.5.1.28" evidence="3"/>
<dbReference type="SUPFAM" id="SSF55846">
    <property type="entry name" value="N-acetylmuramoyl-L-alanine amidase-like"/>
    <property type="match status" value="1"/>
</dbReference>
<feature type="domain" description="N-acetylmuramoyl-L-alanine amidase" evidence="7">
    <location>
        <begin position="31"/>
        <end position="177"/>
    </location>
</feature>
<dbReference type="PANTHER" id="PTHR30417:SF1">
    <property type="entry name" value="N-ACETYLMURAMOYL-L-ALANINE AMIDASE AMID"/>
    <property type="match status" value="1"/>
</dbReference>
<name>A0A4P8YJ18_9ENTR</name>
<dbReference type="GO" id="GO:0071555">
    <property type="term" value="P:cell wall organization"/>
    <property type="evidence" value="ECO:0007669"/>
    <property type="project" value="UniProtKB-KW"/>
</dbReference>
<evidence type="ECO:0000256" key="5">
    <source>
        <dbReference type="ARBA" id="ARBA00023316"/>
    </source>
</evidence>
<reference evidence="8 9" key="1">
    <citation type="submission" date="2019-05" db="EMBL/GenBank/DDBJ databases">
        <title>Complete genome sequence of Izhakiella calystegiae KSNA2, an endophyte isolated from beach morning glory (Calystegia soldanella).</title>
        <authorList>
            <person name="Jiang L."/>
            <person name="Jeong J.C."/>
            <person name="Kim C.Y."/>
            <person name="Kim D.H."/>
            <person name="Kim S.W."/>
            <person name="Lee j."/>
        </authorList>
    </citation>
    <scope>NUCLEOTIDE SEQUENCE [LARGE SCALE GENOMIC DNA]</scope>
    <source>
        <strain evidence="8 9">KSNA2</strain>
    </source>
</reference>
<evidence type="ECO:0000256" key="2">
    <source>
        <dbReference type="ARBA" id="ARBA00007553"/>
    </source>
</evidence>
<dbReference type="InterPro" id="IPR002502">
    <property type="entry name" value="Amidase_domain"/>
</dbReference>
<dbReference type="PROSITE" id="PS51257">
    <property type="entry name" value="PROKAR_LIPOPROTEIN"/>
    <property type="match status" value="1"/>
</dbReference>
<dbReference type="GO" id="GO:0009254">
    <property type="term" value="P:peptidoglycan turnover"/>
    <property type="evidence" value="ECO:0007669"/>
    <property type="project" value="TreeGrafter"/>
</dbReference>
<dbReference type="Proteomes" id="UP000302163">
    <property type="component" value="Chromosome"/>
</dbReference>
<keyword evidence="5" id="KW-0961">Cell wall biogenesis/degradation</keyword>
<gene>
    <name evidence="8" type="ORF">FEM41_14190</name>
</gene>
<evidence type="ECO:0000256" key="1">
    <source>
        <dbReference type="ARBA" id="ARBA00001561"/>
    </source>
</evidence>
<keyword evidence="9" id="KW-1185">Reference proteome</keyword>
<dbReference type="InterPro" id="IPR036366">
    <property type="entry name" value="PGBDSf"/>
</dbReference>
<dbReference type="Gene3D" id="1.10.101.10">
    <property type="entry name" value="PGBD-like superfamily/PGBD"/>
    <property type="match status" value="1"/>
</dbReference>
<dbReference type="AlphaFoldDB" id="A0A4P8YJ18"/>
<evidence type="ECO:0000256" key="6">
    <source>
        <dbReference type="SAM" id="SignalP"/>
    </source>
</evidence>
<dbReference type="GO" id="GO:0009253">
    <property type="term" value="P:peptidoglycan catabolic process"/>
    <property type="evidence" value="ECO:0007669"/>
    <property type="project" value="InterPro"/>
</dbReference>
<dbReference type="PANTHER" id="PTHR30417">
    <property type="entry name" value="N-ACETYLMURAMOYL-L-ALANINE AMIDASE AMID"/>
    <property type="match status" value="1"/>
</dbReference>
<dbReference type="Gene3D" id="3.40.80.10">
    <property type="entry name" value="Peptidoglycan recognition protein-like"/>
    <property type="match status" value="1"/>
</dbReference>
<comment type="catalytic activity">
    <reaction evidence="1">
        <text>Hydrolyzes the link between N-acetylmuramoyl residues and L-amino acid residues in certain cell-wall glycopeptides.</text>
        <dbReference type="EC" id="3.5.1.28"/>
    </reaction>
</comment>
<keyword evidence="4" id="KW-0378">Hydrolase</keyword>
<dbReference type="CDD" id="cd06583">
    <property type="entry name" value="PGRP"/>
    <property type="match status" value="1"/>
</dbReference>
<feature type="chain" id="PRO_5020802329" description="N-acetylmuramoyl-L-alanine amidase" evidence="6">
    <location>
        <begin position="20"/>
        <end position="278"/>
    </location>
</feature>
<evidence type="ECO:0000256" key="4">
    <source>
        <dbReference type="ARBA" id="ARBA00022801"/>
    </source>
</evidence>
<dbReference type="InterPro" id="IPR036505">
    <property type="entry name" value="Amidase/PGRP_sf"/>
</dbReference>
<evidence type="ECO:0000313" key="8">
    <source>
        <dbReference type="EMBL" id="QCT20711.1"/>
    </source>
</evidence>
<dbReference type="EMBL" id="CP040428">
    <property type="protein sequence ID" value="QCT20711.1"/>
    <property type="molecule type" value="Genomic_DNA"/>
</dbReference>
<accession>A0A4P8YJ18</accession>
<dbReference type="RefSeq" id="WP_138096584.1">
    <property type="nucleotide sequence ID" value="NZ_CP040428.1"/>
</dbReference>
<dbReference type="Gene3D" id="6.20.370.150">
    <property type="match status" value="1"/>
</dbReference>
<proteinExistence type="inferred from homology"/>
<evidence type="ECO:0000313" key="9">
    <source>
        <dbReference type="Proteomes" id="UP000302163"/>
    </source>
</evidence>
<feature type="signal peptide" evidence="6">
    <location>
        <begin position="1"/>
        <end position="19"/>
    </location>
</feature>
<dbReference type="OrthoDB" id="9794842at2"/>
<dbReference type="SMART" id="SM00644">
    <property type="entry name" value="Ami_2"/>
    <property type="match status" value="1"/>
</dbReference>
<evidence type="ECO:0000259" key="7">
    <source>
        <dbReference type="SMART" id="SM00644"/>
    </source>
</evidence>
<dbReference type="Pfam" id="PF01510">
    <property type="entry name" value="Amidase_2"/>
    <property type="match status" value="1"/>
</dbReference>
<dbReference type="FunFam" id="3.40.80.10:FF:000003">
    <property type="entry name" value="N-acetylmuramoyl-L-alanine amidase"/>
    <property type="match status" value="1"/>
</dbReference>
<dbReference type="GO" id="GO:0008745">
    <property type="term" value="F:N-acetylmuramoyl-L-alanine amidase activity"/>
    <property type="evidence" value="ECO:0007669"/>
    <property type="project" value="UniProtKB-EC"/>
</dbReference>
<dbReference type="GO" id="GO:0019867">
    <property type="term" value="C:outer membrane"/>
    <property type="evidence" value="ECO:0007669"/>
    <property type="project" value="TreeGrafter"/>
</dbReference>
<dbReference type="InterPro" id="IPR051206">
    <property type="entry name" value="NAMLAA_amidase_2"/>
</dbReference>
<protein>
    <recommendedName>
        <fullName evidence="3">N-acetylmuramoyl-L-alanine amidase</fullName>
        <ecNumber evidence="3">3.5.1.28</ecNumber>
    </recommendedName>
</protein>
<sequence>MRRIFWLALVLLLAGCASDEGIVDRSEYQVDTRYPALNAWPRVRVLVIHYTAGDFERSLTTLRGRDVSAHYLIARQPEKHHGKPLVYQLVPEEKLAWHAGQSYWRGATRINDTSVGIELENHGWHRTATGRHFEPFDQAQIATLIPLARDIIQRHGITPENVVAHSDVAPQRKDDPGPLFPWRELAQAGIGAWPDADRVTFYLGGRHPTQPVNQTALLNLLARYGYEVGNDMTQAQKRRVIMAFQMHFRPERYDGHADAETQAIAEALLEKYGMGYSH</sequence>
<dbReference type="KEGG" id="izh:FEM41_14190"/>
<dbReference type="InterPro" id="IPR036365">
    <property type="entry name" value="PGBD-like_sf"/>
</dbReference>
<organism evidence="8 9">
    <name type="scientific">Jejubacter calystegiae</name>
    <dbReference type="NCBI Taxonomy" id="2579935"/>
    <lineage>
        <taxon>Bacteria</taxon>
        <taxon>Pseudomonadati</taxon>
        <taxon>Pseudomonadota</taxon>
        <taxon>Gammaproteobacteria</taxon>
        <taxon>Enterobacterales</taxon>
        <taxon>Enterobacteriaceae</taxon>
        <taxon>Jejubacter</taxon>
    </lineage>
</organism>
<comment type="similarity">
    <text evidence="2">Belongs to the N-acetylmuramoyl-L-alanine amidase 2 family.</text>
</comment>
<evidence type="ECO:0000256" key="3">
    <source>
        <dbReference type="ARBA" id="ARBA00011901"/>
    </source>
</evidence>
<keyword evidence="6" id="KW-0732">Signal</keyword>
<dbReference type="SUPFAM" id="SSF47090">
    <property type="entry name" value="PGBD-like"/>
    <property type="match status" value="1"/>
</dbReference>